<comment type="caution">
    <text evidence="1">The sequence shown here is derived from an EMBL/GenBank/DDBJ whole genome shotgun (WGS) entry which is preliminary data.</text>
</comment>
<evidence type="ECO:0000313" key="1">
    <source>
        <dbReference type="EMBL" id="ETO14329.1"/>
    </source>
</evidence>
<dbReference type="AlphaFoldDB" id="X6MKD9"/>
<dbReference type="Proteomes" id="UP000023152">
    <property type="component" value="Unassembled WGS sequence"/>
</dbReference>
<name>X6MKD9_RETFI</name>
<evidence type="ECO:0000313" key="2">
    <source>
        <dbReference type="Proteomes" id="UP000023152"/>
    </source>
</evidence>
<proteinExistence type="predicted"/>
<gene>
    <name evidence="1" type="ORF">RFI_23040</name>
</gene>
<protein>
    <submittedName>
        <fullName evidence="1">Uncharacterized protein</fullName>
    </submittedName>
</protein>
<accession>X6MKD9</accession>
<reference evidence="1 2" key="1">
    <citation type="journal article" date="2013" name="Curr. Biol.">
        <title>The Genome of the Foraminiferan Reticulomyxa filosa.</title>
        <authorList>
            <person name="Glockner G."/>
            <person name="Hulsmann N."/>
            <person name="Schleicher M."/>
            <person name="Noegel A.A."/>
            <person name="Eichinger L."/>
            <person name="Gallinger C."/>
            <person name="Pawlowski J."/>
            <person name="Sierra R."/>
            <person name="Euteneuer U."/>
            <person name="Pillet L."/>
            <person name="Moustafa A."/>
            <person name="Platzer M."/>
            <person name="Groth M."/>
            <person name="Szafranski K."/>
            <person name="Schliwa M."/>
        </authorList>
    </citation>
    <scope>NUCLEOTIDE SEQUENCE [LARGE SCALE GENOMIC DNA]</scope>
</reference>
<sequence length="170" mass="19031">MCNTKIKKTIRKKEVFVISDTLKTIQMCTLLEKVGLLGKLGNKMTAETKNADLENDPSKHVIGIDHKFMADSVSKNMAVFKVLQTKKYAHDQILYVDNVKPVIEYFNSIALCRTVLVNDEYGIGETTCEKIENMFEKAVATTQMTLEKHTSYSTIPAVTSANSKIVIHLG</sequence>
<organism evidence="1 2">
    <name type="scientific">Reticulomyxa filosa</name>
    <dbReference type="NCBI Taxonomy" id="46433"/>
    <lineage>
        <taxon>Eukaryota</taxon>
        <taxon>Sar</taxon>
        <taxon>Rhizaria</taxon>
        <taxon>Retaria</taxon>
        <taxon>Foraminifera</taxon>
        <taxon>Monothalamids</taxon>
        <taxon>Reticulomyxidae</taxon>
        <taxon>Reticulomyxa</taxon>
    </lineage>
</organism>
<dbReference type="EMBL" id="ASPP01020095">
    <property type="protein sequence ID" value="ETO14329.1"/>
    <property type="molecule type" value="Genomic_DNA"/>
</dbReference>
<keyword evidence="2" id="KW-1185">Reference proteome</keyword>